<dbReference type="AlphaFoldDB" id="A0AAD8MUY8"/>
<organism evidence="1 2">
    <name type="scientific">Heracleum sosnowskyi</name>
    <dbReference type="NCBI Taxonomy" id="360622"/>
    <lineage>
        <taxon>Eukaryota</taxon>
        <taxon>Viridiplantae</taxon>
        <taxon>Streptophyta</taxon>
        <taxon>Embryophyta</taxon>
        <taxon>Tracheophyta</taxon>
        <taxon>Spermatophyta</taxon>
        <taxon>Magnoliopsida</taxon>
        <taxon>eudicotyledons</taxon>
        <taxon>Gunneridae</taxon>
        <taxon>Pentapetalae</taxon>
        <taxon>asterids</taxon>
        <taxon>campanulids</taxon>
        <taxon>Apiales</taxon>
        <taxon>Apiaceae</taxon>
        <taxon>Apioideae</taxon>
        <taxon>apioid superclade</taxon>
        <taxon>Tordylieae</taxon>
        <taxon>Tordyliinae</taxon>
        <taxon>Heracleum</taxon>
    </lineage>
</organism>
<reference evidence="1" key="2">
    <citation type="submission" date="2023-05" db="EMBL/GenBank/DDBJ databases">
        <authorList>
            <person name="Schelkunov M.I."/>
        </authorList>
    </citation>
    <scope>NUCLEOTIDE SEQUENCE</scope>
    <source>
        <strain evidence="1">Hsosn_3</strain>
        <tissue evidence="1">Leaf</tissue>
    </source>
</reference>
<evidence type="ECO:0000313" key="2">
    <source>
        <dbReference type="Proteomes" id="UP001237642"/>
    </source>
</evidence>
<comment type="caution">
    <text evidence="1">The sequence shown here is derived from an EMBL/GenBank/DDBJ whole genome shotgun (WGS) entry which is preliminary data.</text>
</comment>
<sequence>MYIHLADFPDWISRRSSSKSKMTLDLPKNGLHSFLAMILCFKHLEYANFYRTTYSVKNTTSGLILSGSFNNFSHEAQIKIVPKAIFTVSDGDDSIELTSGNADILGIHLVYENELR</sequence>
<reference evidence="1" key="1">
    <citation type="submission" date="2023-02" db="EMBL/GenBank/DDBJ databases">
        <title>Genome of toxic invasive species Heracleum sosnowskyi carries increased number of genes despite the absence of recent whole-genome duplications.</title>
        <authorList>
            <person name="Schelkunov M."/>
            <person name="Shtratnikova V."/>
            <person name="Makarenko M."/>
            <person name="Klepikova A."/>
            <person name="Omelchenko D."/>
            <person name="Novikova G."/>
            <person name="Obukhova E."/>
            <person name="Bogdanov V."/>
            <person name="Penin A."/>
            <person name="Logacheva M."/>
        </authorList>
    </citation>
    <scope>NUCLEOTIDE SEQUENCE</scope>
    <source>
        <strain evidence="1">Hsosn_3</strain>
        <tissue evidence="1">Leaf</tissue>
    </source>
</reference>
<gene>
    <name evidence="1" type="ORF">POM88_024001</name>
</gene>
<evidence type="ECO:0000313" key="1">
    <source>
        <dbReference type="EMBL" id="KAK1386266.1"/>
    </source>
</evidence>
<name>A0AAD8MUY8_9APIA</name>
<dbReference type="Proteomes" id="UP001237642">
    <property type="component" value="Unassembled WGS sequence"/>
</dbReference>
<accession>A0AAD8MUY8</accession>
<protein>
    <submittedName>
        <fullName evidence="1">Uncharacterized protein</fullName>
    </submittedName>
</protein>
<keyword evidence="2" id="KW-1185">Reference proteome</keyword>
<proteinExistence type="predicted"/>
<dbReference type="EMBL" id="JAUIZM010000005">
    <property type="protein sequence ID" value="KAK1386266.1"/>
    <property type="molecule type" value="Genomic_DNA"/>
</dbReference>